<dbReference type="SUPFAM" id="SSF54909">
    <property type="entry name" value="Dimeric alpha+beta barrel"/>
    <property type="match status" value="1"/>
</dbReference>
<feature type="domain" description="ABM" evidence="1">
    <location>
        <begin position="2"/>
        <end position="92"/>
    </location>
</feature>
<dbReference type="PROSITE" id="PS51725">
    <property type="entry name" value="ABM"/>
    <property type="match status" value="1"/>
</dbReference>
<evidence type="ECO:0000313" key="2">
    <source>
        <dbReference type="EMBL" id="NEC38944.1"/>
    </source>
</evidence>
<evidence type="ECO:0000313" key="3">
    <source>
        <dbReference type="Proteomes" id="UP000475666"/>
    </source>
</evidence>
<dbReference type="EMBL" id="JAAGMQ010001120">
    <property type="protein sequence ID" value="NEC38944.1"/>
    <property type="molecule type" value="Genomic_DNA"/>
</dbReference>
<evidence type="ECO:0000259" key="1">
    <source>
        <dbReference type="PROSITE" id="PS51725"/>
    </source>
</evidence>
<accession>A0A6G3TQN7</accession>
<dbReference type="RefSeq" id="WP_159107537.1">
    <property type="nucleotide sequence ID" value="NZ_BEWD01000005.1"/>
</dbReference>
<organism evidence="2 3">
    <name type="scientific">Streptomyces rubrogriseus</name>
    <dbReference type="NCBI Taxonomy" id="194673"/>
    <lineage>
        <taxon>Bacteria</taxon>
        <taxon>Bacillati</taxon>
        <taxon>Actinomycetota</taxon>
        <taxon>Actinomycetes</taxon>
        <taxon>Kitasatosporales</taxon>
        <taxon>Streptomycetaceae</taxon>
        <taxon>Streptomyces</taxon>
        <taxon>Streptomyces violaceoruber group</taxon>
    </lineage>
</organism>
<dbReference type="Proteomes" id="UP000475666">
    <property type="component" value="Unassembled WGS sequence"/>
</dbReference>
<dbReference type="Pfam" id="PF03992">
    <property type="entry name" value="ABM"/>
    <property type="match status" value="1"/>
</dbReference>
<reference evidence="2 3" key="1">
    <citation type="submission" date="2020-01" db="EMBL/GenBank/DDBJ databases">
        <title>Insect and environment-associated Actinomycetes.</title>
        <authorList>
            <person name="Currrie C."/>
            <person name="Chevrette M."/>
            <person name="Carlson C."/>
            <person name="Stubbendieck R."/>
            <person name="Wendt-Pienkowski E."/>
        </authorList>
    </citation>
    <scope>NUCLEOTIDE SEQUENCE [LARGE SCALE GENOMIC DNA]</scope>
    <source>
        <strain evidence="2 3">SID7739</strain>
    </source>
</reference>
<sequence>MLIEHTLLSVKPDQQESFEKVFTEAQQVLAKAPGFQFVDLLRETSEKGTYLLITAWATDREGADGFRASPLFQQWNDLLTPHLAASPDSSFFSLLAHYPN</sequence>
<protein>
    <submittedName>
        <fullName evidence="2">Antibiotic biosynthesis monooxygenase</fullName>
    </submittedName>
</protein>
<gene>
    <name evidence="2" type="ORF">G3I66_38150</name>
</gene>
<comment type="caution">
    <text evidence="2">The sequence shown here is derived from an EMBL/GenBank/DDBJ whole genome shotgun (WGS) entry which is preliminary data.</text>
</comment>
<keyword evidence="2" id="KW-0560">Oxidoreductase</keyword>
<name>A0A6G3TQN7_9ACTN</name>
<proteinExistence type="predicted"/>
<dbReference type="Gene3D" id="3.30.70.100">
    <property type="match status" value="1"/>
</dbReference>
<dbReference type="InterPro" id="IPR011008">
    <property type="entry name" value="Dimeric_a/b-barrel"/>
</dbReference>
<dbReference type="AlphaFoldDB" id="A0A6G3TQN7"/>
<dbReference type="GO" id="GO:0004497">
    <property type="term" value="F:monooxygenase activity"/>
    <property type="evidence" value="ECO:0007669"/>
    <property type="project" value="UniProtKB-KW"/>
</dbReference>
<keyword evidence="2" id="KW-0503">Monooxygenase</keyword>
<dbReference type="GeneID" id="97194662"/>
<dbReference type="InterPro" id="IPR007138">
    <property type="entry name" value="ABM_dom"/>
</dbReference>